<dbReference type="NCBIfam" id="NF000955">
    <property type="entry name" value="PRK00099.1-1"/>
    <property type="match status" value="1"/>
</dbReference>
<dbReference type="Pfam" id="PF00466">
    <property type="entry name" value="Ribosomal_L10"/>
    <property type="match status" value="1"/>
</dbReference>
<dbReference type="HAMAP" id="MF_00362">
    <property type="entry name" value="Ribosomal_uL10"/>
    <property type="match status" value="1"/>
</dbReference>
<dbReference type="InterPro" id="IPR022973">
    <property type="entry name" value="Ribosomal_uL10_bac"/>
</dbReference>
<keyword evidence="3 5" id="KW-0687">Ribonucleoprotein</keyword>
<comment type="similarity">
    <text evidence="1 5">Belongs to the universal ribosomal protein uL10 family.</text>
</comment>
<evidence type="ECO:0000313" key="6">
    <source>
        <dbReference type="EMBL" id="GAA5414598.1"/>
    </source>
</evidence>
<dbReference type="InterPro" id="IPR047865">
    <property type="entry name" value="Ribosomal_uL10_bac_type"/>
</dbReference>
<dbReference type="Proteomes" id="UP001449582">
    <property type="component" value="Unassembled WGS sequence"/>
</dbReference>
<protein>
    <recommendedName>
        <fullName evidence="4 5">Large ribosomal subunit protein uL10</fullName>
    </recommendedName>
</protein>
<comment type="subunit">
    <text evidence="5">Part of the ribosomal stalk of the 50S ribosomal subunit. The N-terminus interacts with L11 and the large rRNA to form the base of the stalk. The C-terminus forms an elongated spine to which L12 dimers bind in a sequential fashion forming a multimeric L10(L12)X complex.</text>
</comment>
<dbReference type="InterPro" id="IPR043141">
    <property type="entry name" value="Ribosomal_uL10-like_sf"/>
</dbReference>
<dbReference type="InterPro" id="IPR001790">
    <property type="entry name" value="Ribosomal_uL10"/>
</dbReference>
<dbReference type="EMBL" id="BAABQM010000002">
    <property type="protein sequence ID" value="GAA5414598.1"/>
    <property type="molecule type" value="Genomic_DNA"/>
</dbReference>
<evidence type="ECO:0000256" key="5">
    <source>
        <dbReference type="HAMAP-Rule" id="MF_00362"/>
    </source>
</evidence>
<reference evidence="6" key="1">
    <citation type="submission" date="2024-02" db="EMBL/GenBank/DDBJ databases">
        <title>Draft genome sequence of new strains in genus Ureaplasma.</title>
        <authorList>
            <person name="Nakajima Y."/>
            <person name="Segawa T."/>
        </authorList>
    </citation>
    <scope>NUCLEOTIDE SEQUENCE [LARGE SCALE GENOMIC DNA]</scope>
    <source>
        <strain evidence="6">OM1</strain>
    </source>
</reference>
<dbReference type="RefSeq" id="WP_353289762.1">
    <property type="nucleotide sequence ID" value="NZ_BAABQM010000002.1"/>
</dbReference>
<name>A0ABP9UBN2_9BACT</name>
<accession>A0ABP9UBN2</accession>
<evidence type="ECO:0000313" key="7">
    <source>
        <dbReference type="Proteomes" id="UP001449582"/>
    </source>
</evidence>
<keyword evidence="2 5" id="KW-0689">Ribosomal protein</keyword>
<dbReference type="GO" id="GO:0005840">
    <property type="term" value="C:ribosome"/>
    <property type="evidence" value="ECO:0007669"/>
    <property type="project" value="UniProtKB-KW"/>
</dbReference>
<comment type="function">
    <text evidence="5">Forms part of the ribosomal stalk, playing a central role in the interaction of the ribosome with GTP-bound translation factors.</text>
</comment>
<keyword evidence="7" id="KW-1185">Reference proteome</keyword>
<evidence type="ECO:0000256" key="2">
    <source>
        <dbReference type="ARBA" id="ARBA00022980"/>
    </source>
</evidence>
<dbReference type="CDD" id="cd05797">
    <property type="entry name" value="Ribosomal_L10"/>
    <property type="match status" value="1"/>
</dbReference>
<dbReference type="InterPro" id="IPR002363">
    <property type="entry name" value="Ribosomal_uL10_CS_bac"/>
</dbReference>
<dbReference type="SUPFAM" id="SSF160369">
    <property type="entry name" value="Ribosomal protein L10-like"/>
    <property type="match status" value="1"/>
</dbReference>
<keyword evidence="5" id="KW-0699">rRNA-binding</keyword>
<sequence length="164" mass="18160">MSQQAIQAKEVQVQSITSDLQKAKSFIVFEYSGLTAKSITALRSELYKSGSKMYVLKNNILRRALKEAGINDFEGLVKGPNAIAIAFEDEIAPIKNVNNVAKEFDVVNLKGAYIENTFADQNKIQQLANIPGREGLYSMFLSCLQSPIRSFLYAVKAVSETKSE</sequence>
<organism evidence="6 7">
    <name type="scientific">Ureaplasma ceti</name>
    <dbReference type="NCBI Taxonomy" id="3119530"/>
    <lineage>
        <taxon>Bacteria</taxon>
        <taxon>Bacillati</taxon>
        <taxon>Mycoplasmatota</taxon>
        <taxon>Mycoplasmoidales</taxon>
        <taxon>Mycoplasmoidaceae</taxon>
        <taxon>Ureaplasma</taxon>
    </lineage>
</organism>
<dbReference type="Gene3D" id="3.30.70.1730">
    <property type="match status" value="1"/>
</dbReference>
<evidence type="ECO:0000256" key="3">
    <source>
        <dbReference type="ARBA" id="ARBA00023274"/>
    </source>
</evidence>
<gene>
    <name evidence="5 6" type="primary">rplJ</name>
    <name evidence="6" type="ORF">UREOM_3090</name>
</gene>
<dbReference type="PROSITE" id="PS01109">
    <property type="entry name" value="RIBOSOMAL_L10"/>
    <property type="match status" value="1"/>
</dbReference>
<comment type="caution">
    <text evidence="6">The sequence shown here is derived from an EMBL/GenBank/DDBJ whole genome shotgun (WGS) entry which is preliminary data.</text>
</comment>
<keyword evidence="5" id="KW-0694">RNA-binding</keyword>
<proteinExistence type="inferred from homology"/>
<evidence type="ECO:0000256" key="4">
    <source>
        <dbReference type="ARBA" id="ARBA00035202"/>
    </source>
</evidence>
<evidence type="ECO:0000256" key="1">
    <source>
        <dbReference type="ARBA" id="ARBA00008889"/>
    </source>
</evidence>
<dbReference type="PANTHER" id="PTHR11560">
    <property type="entry name" value="39S RIBOSOMAL PROTEIN L10, MITOCHONDRIAL"/>
    <property type="match status" value="1"/>
</dbReference>